<dbReference type="Proteomes" id="UP001054945">
    <property type="component" value="Unassembled WGS sequence"/>
</dbReference>
<comment type="caution">
    <text evidence="1">The sequence shown here is derived from an EMBL/GenBank/DDBJ whole genome shotgun (WGS) entry which is preliminary data.</text>
</comment>
<protein>
    <submittedName>
        <fullName evidence="1">Uncharacterized protein</fullName>
    </submittedName>
</protein>
<organism evidence="1 2">
    <name type="scientific">Caerostris extrusa</name>
    <name type="common">Bark spider</name>
    <name type="synonym">Caerostris bankana</name>
    <dbReference type="NCBI Taxonomy" id="172846"/>
    <lineage>
        <taxon>Eukaryota</taxon>
        <taxon>Metazoa</taxon>
        <taxon>Ecdysozoa</taxon>
        <taxon>Arthropoda</taxon>
        <taxon>Chelicerata</taxon>
        <taxon>Arachnida</taxon>
        <taxon>Araneae</taxon>
        <taxon>Araneomorphae</taxon>
        <taxon>Entelegynae</taxon>
        <taxon>Araneoidea</taxon>
        <taxon>Araneidae</taxon>
        <taxon>Caerostris</taxon>
    </lineage>
</organism>
<accession>A0AAV4VKS9</accession>
<dbReference type="EMBL" id="BPLR01014733">
    <property type="protein sequence ID" value="GIY70915.1"/>
    <property type="molecule type" value="Genomic_DNA"/>
</dbReference>
<sequence>MTITMAKTSSADQKTKGHALNNLTILNSSSKTKPYVSPSIRLGFIGAKTTGTEMGKLIEKEKKERKEKKEQQLDRHPRGSCFWPAYINVAVGFVQEISL</sequence>
<name>A0AAV4VKS9_CAEEX</name>
<keyword evidence="2" id="KW-1185">Reference proteome</keyword>
<evidence type="ECO:0000313" key="1">
    <source>
        <dbReference type="EMBL" id="GIY70915.1"/>
    </source>
</evidence>
<reference evidence="1 2" key="1">
    <citation type="submission" date="2021-06" db="EMBL/GenBank/DDBJ databases">
        <title>Caerostris extrusa draft genome.</title>
        <authorList>
            <person name="Kono N."/>
            <person name="Arakawa K."/>
        </authorList>
    </citation>
    <scope>NUCLEOTIDE SEQUENCE [LARGE SCALE GENOMIC DNA]</scope>
</reference>
<evidence type="ECO:0000313" key="2">
    <source>
        <dbReference type="Proteomes" id="UP001054945"/>
    </source>
</evidence>
<gene>
    <name evidence="1" type="ORF">CEXT_684041</name>
</gene>
<proteinExistence type="predicted"/>
<dbReference type="AlphaFoldDB" id="A0AAV4VKS9"/>